<dbReference type="Proteomes" id="UP000264002">
    <property type="component" value="Unassembled WGS sequence"/>
</dbReference>
<reference evidence="2 3" key="2">
    <citation type="submission" date="2018-09" db="EMBL/GenBank/DDBJ databases">
        <title>Genome of Sphaerochaeta halotolerans strain 4-11.</title>
        <authorList>
            <person name="Nazina T.N."/>
            <person name="Sokolova D.S."/>
        </authorList>
    </citation>
    <scope>NUCLEOTIDE SEQUENCE [LARGE SCALE GENOMIC DNA]</scope>
    <source>
        <strain evidence="2 3">4-11</strain>
    </source>
</reference>
<dbReference type="RefSeq" id="WP_117330239.1">
    <property type="nucleotide sequence ID" value="NZ_QUWK01000006.1"/>
</dbReference>
<comment type="caution">
    <text evidence="2">The sequence shown here is derived from an EMBL/GenBank/DDBJ whole genome shotgun (WGS) entry which is preliminary data.</text>
</comment>
<dbReference type="PANTHER" id="PTHR34075">
    <property type="entry name" value="BLR3430 PROTEIN"/>
    <property type="match status" value="1"/>
</dbReference>
<dbReference type="InterPro" id="IPR052513">
    <property type="entry name" value="Thioester_dehydratase-like"/>
</dbReference>
<evidence type="ECO:0000259" key="1">
    <source>
        <dbReference type="Pfam" id="PF12172"/>
    </source>
</evidence>
<reference evidence="3" key="1">
    <citation type="submission" date="2018-08" db="EMBL/GenBank/DDBJ databases">
        <authorList>
            <person name="Grouzdev D.S."/>
            <person name="Krutkina M.S."/>
        </authorList>
    </citation>
    <scope>NUCLEOTIDE SEQUENCE [LARGE SCALE GENOMIC DNA]</scope>
    <source>
        <strain evidence="3">4-11</strain>
    </source>
</reference>
<evidence type="ECO:0000313" key="2">
    <source>
        <dbReference type="EMBL" id="RFU94999.1"/>
    </source>
</evidence>
<keyword evidence="3" id="KW-1185">Reference proteome</keyword>
<dbReference type="Gene3D" id="6.10.30.10">
    <property type="match status" value="1"/>
</dbReference>
<dbReference type="PANTHER" id="PTHR34075:SF5">
    <property type="entry name" value="BLR3430 PROTEIN"/>
    <property type="match status" value="1"/>
</dbReference>
<dbReference type="EMBL" id="QUWK01000006">
    <property type="protein sequence ID" value="RFU94999.1"/>
    <property type="molecule type" value="Genomic_DNA"/>
</dbReference>
<dbReference type="AlphaFoldDB" id="A0A372MGT4"/>
<dbReference type="Pfam" id="PF12172">
    <property type="entry name" value="zf-ChsH2"/>
    <property type="match status" value="1"/>
</dbReference>
<dbReference type="OrthoDB" id="9785144at2"/>
<sequence>MIDFSMYDFKEPEIMAYKCEKCGTLYYPAPMICGKCHSRRDPVSDAHWETFALKGPCTLLTWTRLWNLPEGYNKKYLLFGIVQFDNGLRASGRLETDNPVTGMPLVATVVSSDERPGKPVNVFVFKEAE</sequence>
<proteinExistence type="predicted"/>
<name>A0A372MGT4_9SPIR</name>
<feature type="domain" description="ChsH2 rubredoxin-like zinc ribbon" evidence="1">
    <location>
        <begin position="10"/>
        <end position="39"/>
    </location>
</feature>
<accession>A0A372MGT4</accession>
<dbReference type="InterPro" id="IPR012340">
    <property type="entry name" value="NA-bd_OB-fold"/>
</dbReference>
<gene>
    <name evidence="2" type="ORF">DYP60_07190</name>
</gene>
<dbReference type="GO" id="GO:0003677">
    <property type="term" value="F:DNA binding"/>
    <property type="evidence" value="ECO:0007669"/>
    <property type="project" value="UniProtKB-KW"/>
</dbReference>
<evidence type="ECO:0000313" key="3">
    <source>
        <dbReference type="Proteomes" id="UP000264002"/>
    </source>
</evidence>
<protein>
    <submittedName>
        <fullName evidence="2">DNA-binding protein</fullName>
    </submittedName>
</protein>
<organism evidence="2 3">
    <name type="scientific">Sphaerochaeta halotolerans</name>
    <dbReference type="NCBI Taxonomy" id="2293840"/>
    <lineage>
        <taxon>Bacteria</taxon>
        <taxon>Pseudomonadati</taxon>
        <taxon>Spirochaetota</taxon>
        <taxon>Spirochaetia</taxon>
        <taxon>Spirochaetales</taxon>
        <taxon>Sphaerochaetaceae</taxon>
        <taxon>Sphaerochaeta</taxon>
    </lineage>
</organism>
<dbReference type="SUPFAM" id="SSF50249">
    <property type="entry name" value="Nucleic acid-binding proteins"/>
    <property type="match status" value="1"/>
</dbReference>
<dbReference type="InterPro" id="IPR022002">
    <property type="entry name" value="ChsH2_Znr"/>
</dbReference>
<keyword evidence="2" id="KW-0238">DNA-binding</keyword>